<dbReference type="InterPro" id="IPR001251">
    <property type="entry name" value="CRAL-TRIO_dom"/>
</dbReference>
<dbReference type="SUPFAM" id="SSF52087">
    <property type="entry name" value="CRAL/TRIO domain"/>
    <property type="match status" value="1"/>
</dbReference>
<evidence type="ECO:0000313" key="4">
    <source>
        <dbReference type="Proteomes" id="UP001162031"/>
    </source>
</evidence>
<comment type="caution">
    <text evidence="3">The sequence shown here is derived from an EMBL/GenBank/DDBJ whole genome shotgun (WGS) entry which is preliminary data.</text>
</comment>
<feature type="transmembrane region" description="Helical" evidence="1">
    <location>
        <begin position="364"/>
        <end position="392"/>
    </location>
</feature>
<proteinExistence type="predicted"/>
<dbReference type="SMART" id="SM00516">
    <property type="entry name" value="SEC14"/>
    <property type="match status" value="1"/>
</dbReference>
<name>A0AAV0UFK9_HYABA</name>
<dbReference type="Proteomes" id="UP001162031">
    <property type="component" value="Unassembled WGS sequence"/>
</dbReference>
<gene>
    <name evidence="3" type="ORF">HBR001_LOCUS6593</name>
</gene>
<dbReference type="CDD" id="cd00170">
    <property type="entry name" value="SEC14"/>
    <property type="match status" value="1"/>
</dbReference>
<keyword evidence="1" id="KW-0812">Transmembrane</keyword>
<evidence type="ECO:0000259" key="2">
    <source>
        <dbReference type="PROSITE" id="PS50191"/>
    </source>
</evidence>
<protein>
    <recommendedName>
        <fullName evidence="2">CRAL-TRIO domain-containing protein</fullName>
    </recommendedName>
</protein>
<dbReference type="InterPro" id="IPR036273">
    <property type="entry name" value="CRAL/TRIO_N_dom_sf"/>
</dbReference>
<feature type="domain" description="CRAL-TRIO" evidence="2">
    <location>
        <begin position="548"/>
        <end position="718"/>
    </location>
</feature>
<dbReference type="SUPFAM" id="SSF46938">
    <property type="entry name" value="CRAL/TRIO N-terminal domain"/>
    <property type="match status" value="1"/>
</dbReference>
<dbReference type="Pfam" id="PF00650">
    <property type="entry name" value="CRAL_TRIO"/>
    <property type="match status" value="1"/>
</dbReference>
<dbReference type="Gene3D" id="3.40.525.10">
    <property type="entry name" value="CRAL-TRIO lipid binding domain"/>
    <property type="match status" value="1"/>
</dbReference>
<organism evidence="3 4">
    <name type="scientific">Hyaloperonospora brassicae</name>
    <name type="common">Brassica downy mildew</name>
    <name type="synonym">Peronospora brassicae</name>
    <dbReference type="NCBI Taxonomy" id="162125"/>
    <lineage>
        <taxon>Eukaryota</taxon>
        <taxon>Sar</taxon>
        <taxon>Stramenopiles</taxon>
        <taxon>Oomycota</taxon>
        <taxon>Peronosporomycetes</taxon>
        <taxon>Peronosporales</taxon>
        <taxon>Peronosporaceae</taxon>
        <taxon>Hyaloperonospora</taxon>
    </lineage>
</organism>
<dbReference type="InterPro" id="IPR036865">
    <property type="entry name" value="CRAL-TRIO_dom_sf"/>
</dbReference>
<dbReference type="EMBL" id="CANTFL010001287">
    <property type="protein sequence ID" value="CAI5735752.1"/>
    <property type="molecule type" value="Genomic_DNA"/>
</dbReference>
<dbReference type="PROSITE" id="PS50191">
    <property type="entry name" value="CRAL_TRIO"/>
    <property type="match status" value="1"/>
</dbReference>
<keyword evidence="1" id="KW-0472">Membrane</keyword>
<evidence type="ECO:0000313" key="3">
    <source>
        <dbReference type="EMBL" id="CAI5735752.1"/>
    </source>
</evidence>
<accession>A0AAV0UFK9</accession>
<dbReference type="PANTHER" id="PTHR45657">
    <property type="entry name" value="CRAL-TRIO DOMAIN-CONTAINING PROTEIN YKL091C-RELATED"/>
    <property type="match status" value="1"/>
</dbReference>
<feature type="transmembrane region" description="Helical" evidence="1">
    <location>
        <begin position="404"/>
        <end position="421"/>
    </location>
</feature>
<dbReference type="InterPro" id="IPR051026">
    <property type="entry name" value="PI/PC_transfer"/>
</dbReference>
<sequence>MGDTTNGLHYGQKLRLVTRSVYVDESIATTTTELGIGYYEKNGRHGILSCVPPLGPSCQHLFAEDEFVVVRPNSKRSSDDRVFYGDPLVLVNQHGMVWNNKTGGITGYVGPRPRGVSGEMFVCFTRVSADEELDKCRKRDKGNKRDQLKASIVTSALSMSGSLSAAENCTAEAGPVCFGDSDVAITVVESNRHSQMFNKRLSNYKKATSRIAGGYICCDGNGTELRFSILPAKPKIERISMMDRIITPYNYGQKIALPLGLLRSTMSGKGAGRPSRIEQKDIIFRCSNGAEAVLSGTLLQQKVLTHAKHLGTNDEEIESVFELPLRNAPGVLVVRLTGVSPRTKLSGNNKQHLSTPRTKRGVAVLYYVSDLLQLLPVPIFALVYAAIARLLWGTLNMTGGGLRHEIAVLVLVILPAMYAAVKVDHPFSALFHSPVYEPEVHDTSDIGVGRASDTLKLIVKEYRFLSASGVNANRNDGKVKFAQAPDVMNGSTVEHSSATALEATGSIPKRFILAEKGDQVKALERYNETTKWRREQGIDSILEEPNPYFRIIKDNYPHYYHKRGKNGEPVYYEKPGKINLKALKNAGLTLDDLMHNLLMITEFLWQVIEQDDNGKGISVLDVDGIGISDFAGEAVEYVRKAASLSGKHYPERCAYIYVINVPSWFSMIWNSVKGMVDDVTREKVIIVRGKKNIFEALSERIPVHNIPVEYGGTSDGKSSEEDLLYSLMDYVNNNEGAPAMNPIAEILKRKPTKH</sequence>
<dbReference type="AlphaFoldDB" id="A0AAV0UFK9"/>
<reference evidence="3" key="1">
    <citation type="submission" date="2022-12" db="EMBL/GenBank/DDBJ databases">
        <authorList>
            <person name="Webb A."/>
        </authorList>
    </citation>
    <scope>NUCLEOTIDE SEQUENCE</scope>
    <source>
        <strain evidence="3">Hp1</strain>
    </source>
</reference>
<evidence type="ECO:0000256" key="1">
    <source>
        <dbReference type="SAM" id="Phobius"/>
    </source>
</evidence>
<dbReference type="PANTHER" id="PTHR45657:SF61">
    <property type="entry name" value="CRAL-TRIO DOMAIN-CONTAINING PROTEIN"/>
    <property type="match status" value="1"/>
</dbReference>
<keyword evidence="4" id="KW-1185">Reference proteome</keyword>
<keyword evidence="1" id="KW-1133">Transmembrane helix</keyword>